<dbReference type="HOGENOM" id="CLU_2810079_0_0_10"/>
<keyword evidence="2" id="KW-0472">Membrane</keyword>
<evidence type="ECO:0000256" key="1">
    <source>
        <dbReference type="SAM" id="MobiDB-lite"/>
    </source>
</evidence>
<keyword evidence="4" id="KW-1185">Reference proteome</keyword>
<feature type="transmembrane region" description="Helical" evidence="2">
    <location>
        <begin position="6"/>
        <end position="26"/>
    </location>
</feature>
<dbReference type="KEGG" id="sze:AW14_14600"/>
<accession>A0A0C5WPZ0</accession>
<keyword evidence="2" id="KW-1133">Transmembrane helix</keyword>
<feature type="region of interest" description="Disordered" evidence="1">
    <location>
        <begin position="35"/>
        <end position="67"/>
    </location>
</feature>
<evidence type="ECO:0000313" key="3">
    <source>
        <dbReference type="EMBL" id="AJR05015.1"/>
    </source>
</evidence>
<gene>
    <name evidence="3" type="ORF">AW14_14600</name>
</gene>
<dbReference type="STRING" id="1454006.AW14_14600"/>
<name>A0A0C5WPZ0_9FLAO</name>
<proteinExistence type="predicted"/>
<evidence type="ECO:0000256" key="2">
    <source>
        <dbReference type="SAM" id="Phobius"/>
    </source>
</evidence>
<dbReference type="RefSeq" id="WP_044639399.1">
    <property type="nucleotide sequence ID" value="NZ_CP007202.1"/>
</dbReference>
<dbReference type="AlphaFoldDB" id="A0A0C5WPZ0"/>
<evidence type="ECO:0000313" key="4">
    <source>
        <dbReference type="Proteomes" id="UP000032229"/>
    </source>
</evidence>
<reference evidence="3 4" key="1">
    <citation type="submission" date="2014-02" db="EMBL/GenBank/DDBJ databases">
        <authorList>
            <person name="Young C.-C."/>
            <person name="Hameed A."/>
            <person name="Huang H.-C."/>
            <person name="Shahina M."/>
        </authorList>
    </citation>
    <scope>NUCLEOTIDE SEQUENCE [LARGE SCALE GENOMIC DNA]</scope>
    <source>
        <strain evidence="3 4">CC-SAMT-1</strain>
    </source>
</reference>
<dbReference type="EMBL" id="CP007202">
    <property type="protein sequence ID" value="AJR05015.1"/>
    <property type="molecule type" value="Genomic_DNA"/>
</dbReference>
<dbReference type="Proteomes" id="UP000032229">
    <property type="component" value="Chromosome"/>
</dbReference>
<organism evidence="3 4">
    <name type="scientific">Siansivirga zeaxanthinifaciens CC-SAMT-1</name>
    <dbReference type="NCBI Taxonomy" id="1454006"/>
    <lineage>
        <taxon>Bacteria</taxon>
        <taxon>Pseudomonadati</taxon>
        <taxon>Bacteroidota</taxon>
        <taxon>Flavobacteriia</taxon>
        <taxon>Flavobacteriales</taxon>
        <taxon>Flavobacteriaceae</taxon>
        <taxon>Siansivirga</taxon>
    </lineage>
</organism>
<keyword evidence="2" id="KW-0812">Transmembrane</keyword>
<protein>
    <submittedName>
        <fullName evidence="3">Uncharacterized protein</fullName>
    </submittedName>
</protein>
<sequence>MNESIDPIILAFALLAIFIAFKTDILRAFKKRKIEKTKNNSNKKSTDGDNLYDFSSSFDSGDSGDFD</sequence>